<dbReference type="EMBL" id="JAXQPW010000006">
    <property type="protein sequence ID" value="MDZ5663371.1"/>
    <property type="molecule type" value="Genomic_DNA"/>
</dbReference>
<dbReference type="RefSeq" id="WP_322425169.1">
    <property type="nucleotide sequence ID" value="NZ_JAXQPW010000006.1"/>
</dbReference>
<reference evidence="4 5" key="1">
    <citation type="submission" date="2023-11" db="EMBL/GenBank/DDBJ databases">
        <title>Novel species in genus Nocardioides.</title>
        <authorList>
            <person name="Zhou H."/>
        </authorList>
    </citation>
    <scope>NUCLEOTIDE SEQUENCE [LARGE SCALE GENOMIC DNA]</scope>
    <source>
        <strain evidence="4 5">S-58</strain>
    </source>
</reference>
<evidence type="ECO:0000313" key="5">
    <source>
        <dbReference type="Proteomes" id="UP001291999"/>
    </source>
</evidence>
<evidence type="ECO:0000256" key="1">
    <source>
        <dbReference type="ARBA" id="ARBA00006817"/>
    </source>
</evidence>
<dbReference type="Gene3D" id="3.40.50.1820">
    <property type="entry name" value="alpha/beta hydrolase"/>
    <property type="match status" value="1"/>
</dbReference>
<dbReference type="PANTHER" id="PTHR43433">
    <property type="entry name" value="HYDROLASE, ALPHA/BETA FOLD FAMILY PROTEIN"/>
    <property type="match status" value="1"/>
</dbReference>
<dbReference type="Gene3D" id="3.30.530.20">
    <property type="match status" value="1"/>
</dbReference>
<dbReference type="Pfam" id="PF12697">
    <property type="entry name" value="Abhydrolase_6"/>
    <property type="match status" value="1"/>
</dbReference>
<dbReference type="InterPro" id="IPR029058">
    <property type="entry name" value="AB_hydrolase_fold"/>
</dbReference>
<comment type="caution">
    <text evidence="4">The sequence shown here is derived from an EMBL/GenBank/DDBJ whole genome shotgun (WGS) entry which is preliminary data.</text>
</comment>
<dbReference type="InterPro" id="IPR023393">
    <property type="entry name" value="START-like_dom_sf"/>
</dbReference>
<organism evidence="4 5">
    <name type="scientific">Nocardioides renjunii</name>
    <dbReference type="NCBI Taxonomy" id="3095075"/>
    <lineage>
        <taxon>Bacteria</taxon>
        <taxon>Bacillati</taxon>
        <taxon>Actinomycetota</taxon>
        <taxon>Actinomycetes</taxon>
        <taxon>Propionibacteriales</taxon>
        <taxon>Nocardioidaceae</taxon>
        <taxon>Nocardioides</taxon>
    </lineage>
</organism>
<evidence type="ECO:0000259" key="3">
    <source>
        <dbReference type="Pfam" id="PF12697"/>
    </source>
</evidence>
<dbReference type="InterPro" id="IPR013538">
    <property type="entry name" value="ASHA1/2-like_C"/>
</dbReference>
<sequence>MTMSTHSSNGIAIDEAAHTLRITRSYAAGVERAWWAWTDADAIATWWGPQGWSATVHEMNVHPEGRWRFEIAPDDGSADPVRSIATYTQVERDTRLAYDDSFVDETWAAQGLDVFPTTVTFTPILAGCTVEVTANFPDARALQRAVELQMGQGYAEALDRLALLLGDPAVNDTTASSTPTTAPTGDSTMTRTLPATTAAATAPATLTSADGTTIAYDKSGIGPAIIVISNVAEDRSGVAGIAEALAKDFTVITYDRRGRGASGNPQPYNPRREIDDLAALIEVAGGSAALTSGSGGCALALDAASALGDKVTGLYLYEPPFIVSDSRPAAPTDYPEQQAALVANGKRSEAVEHFMTQMVGVPAEYIPMMKQDPSWDQMMRYAHTYAYDGQILRGLQDGRPLPTDRWTIEAPVGVAVGGLGESFICEGAQALANLLPNVTILTLADHDHSAFWVHPDAVATQARKFLLG</sequence>
<name>A0ABU5KES2_9ACTN</name>
<feature type="domain" description="Activator of Hsp90 ATPase homologue 1/2-like C-terminal" evidence="2">
    <location>
        <begin position="29"/>
        <end position="165"/>
    </location>
</feature>
<evidence type="ECO:0000259" key="2">
    <source>
        <dbReference type="Pfam" id="PF08327"/>
    </source>
</evidence>
<comment type="similarity">
    <text evidence="1">Belongs to the AHA1 family.</text>
</comment>
<dbReference type="Proteomes" id="UP001291999">
    <property type="component" value="Unassembled WGS sequence"/>
</dbReference>
<dbReference type="InterPro" id="IPR000073">
    <property type="entry name" value="AB_hydrolase_1"/>
</dbReference>
<dbReference type="GO" id="GO:0016787">
    <property type="term" value="F:hydrolase activity"/>
    <property type="evidence" value="ECO:0007669"/>
    <property type="project" value="UniProtKB-KW"/>
</dbReference>
<dbReference type="PANTHER" id="PTHR43433:SF5">
    <property type="entry name" value="AB HYDROLASE-1 DOMAIN-CONTAINING PROTEIN"/>
    <property type="match status" value="1"/>
</dbReference>
<proteinExistence type="inferred from homology"/>
<keyword evidence="4" id="KW-0378">Hydrolase</keyword>
<gene>
    <name evidence="4" type="ORF">SFC79_16475</name>
</gene>
<dbReference type="SUPFAM" id="SSF55961">
    <property type="entry name" value="Bet v1-like"/>
    <property type="match status" value="1"/>
</dbReference>
<accession>A0ABU5KES2</accession>
<feature type="domain" description="AB hydrolase-1" evidence="3">
    <location>
        <begin position="239"/>
        <end position="459"/>
    </location>
</feature>
<evidence type="ECO:0000313" key="4">
    <source>
        <dbReference type="EMBL" id="MDZ5663371.1"/>
    </source>
</evidence>
<dbReference type="CDD" id="cd07814">
    <property type="entry name" value="SRPBCC_CalC_Aha1-like"/>
    <property type="match status" value="1"/>
</dbReference>
<dbReference type="SUPFAM" id="SSF53474">
    <property type="entry name" value="alpha/beta-Hydrolases"/>
    <property type="match status" value="1"/>
</dbReference>
<dbReference type="Pfam" id="PF08327">
    <property type="entry name" value="AHSA1"/>
    <property type="match status" value="1"/>
</dbReference>
<keyword evidence="5" id="KW-1185">Reference proteome</keyword>
<dbReference type="InterPro" id="IPR050471">
    <property type="entry name" value="AB_hydrolase"/>
</dbReference>
<protein>
    <submittedName>
        <fullName evidence="4">Alpha/beta fold hydrolase</fullName>
    </submittedName>
</protein>